<reference evidence="10 11" key="1">
    <citation type="submission" date="2018-10" db="EMBL/GenBank/DDBJ databases">
        <title>Genomic Encyclopedia of Archaeal and Bacterial Type Strains, Phase II (KMG-II): from individual species to whole genera.</title>
        <authorList>
            <person name="Goeker M."/>
        </authorList>
    </citation>
    <scope>NUCLEOTIDE SEQUENCE [LARGE SCALE GENOMIC DNA]</scope>
    <source>
        <strain evidence="10 11">DSM 25217</strain>
    </source>
</reference>
<dbReference type="GO" id="GO:0005886">
    <property type="term" value="C:plasma membrane"/>
    <property type="evidence" value="ECO:0007669"/>
    <property type="project" value="UniProtKB-SubCell"/>
</dbReference>
<comment type="pathway">
    <text evidence="2 9">Cofactor biosynthesis; adenosylcobalamin biosynthesis.</text>
</comment>
<evidence type="ECO:0000256" key="1">
    <source>
        <dbReference type="ARBA" id="ARBA00004651"/>
    </source>
</evidence>
<evidence type="ECO:0000256" key="5">
    <source>
        <dbReference type="ARBA" id="ARBA00022573"/>
    </source>
</evidence>
<comment type="function">
    <text evidence="9">Converts cobyric acid to cobinamide by the addition of aminopropanol on the F carboxylic group.</text>
</comment>
<keyword evidence="4 9" id="KW-1003">Cell membrane</keyword>
<accession>A0A3M0CIY1</accession>
<evidence type="ECO:0000256" key="7">
    <source>
        <dbReference type="ARBA" id="ARBA00022989"/>
    </source>
</evidence>
<dbReference type="NCBIfam" id="TIGR00380">
    <property type="entry name" value="cobal_cbiB"/>
    <property type="match status" value="1"/>
</dbReference>
<feature type="transmembrane region" description="Helical" evidence="9">
    <location>
        <begin position="6"/>
        <end position="27"/>
    </location>
</feature>
<dbReference type="InParanoid" id="A0A3M0CIY1"/>
<evidence type="ECO:0000256" key="9">
    <source>
        <dbReference type="HAMAP-Rule" id="MF_00024"/>
    </source>
</evidence>
<dbReference type="Proteomes" id="UP000271227">
    <property type="component" value="Unassembled WGS sequence"/>
</dbReference>
<keyword evidence="7 9" id="KW-1133">Transmembrane helix</keyword>
<comment type="caution">
    <text evidence="9">Lacks conserved residue(s) required for the propagation of feature annotation.</text>
</comment>
<dbReference type="Pfam" id="PF03186">
    <property type="entry name" value="CobD_Cbib"/>
    <property type="match status" value="1"/>
</dbReference>
<dbReference type="HAMAP" id="MF_00024">
    <property type="entry name" value="CobD_CbiB"/>
    <property type="match status" value="1"/>
</dbReference>
<evidence type="ECO:0000256" key="3">
    <source>
        <dbReference type="ARBA" id="ARBA00006263"/>
    </source>
</evidence>
<dbReference type="UniPathway" id="UPA00148"/>
<proteinExistence type="inferred from homology"/>
<dbReference type="GO" id="GO:0048472">
    <property type="term" value="F:threonine-phosphate decarboxylase activity"/>
    <property type="evidence" value="ECO:0007669"/>
    <property type="project" value="InterPro"/>
</dbReference>
<dbReference type="RefSeq" id="WP_211332119.1">
    <property type="nucleotide sequence ID" value="NZ_REFR01000010.1"/>
</dbReference>
<dbReference type="GO" id="GO:0015420">
    <property type="term" value="F:ABC-type vitamin B12 transporter activity"/>
    <property type="evidence" value="ECO:0007669"/>
    <property type="project" value="UniProtKB-UniRule"/>
</dbReference>
<comment type="similarity">
    <text evidence="3 9">Belongs to the CobD/CbiB family.</text>
</comment>
<dbReference type="GO" id="GO:0009236">
    <property type="term" value="P:cobalamin biosynthetic process"/>
    <property type="evidence" value="ECO:0007669"/>
    <property type="project" value="UniProtKB-UniRule"/>
</dbReference>
<dbReference type="EMBL" id="REFR01000010">
    <property type="protein sequence ID" value="RMB08727.1"/>
    <property type="molecule type" value="Genomic_DNA"/>
</dbReference>
<evidence type="ECO:0000256" key="8">
    <source>
        <dbReference type="ARBA" id="ARBA00023136"/>
    </source>
</evidence>
<evidence type="ECO:0000313" key="11">
    <source>
        <dbReference type="Proteomes" id="UP000271227"/>
    </source>
</evidence>
<sequence>MWDAALWAAPPAALLLAALIWDAAIGYPDALYRRIGHPVTWIGALITRGDRVLNRDGARPALRRVLGILFIAGLVGLCGGEAGVLAAGLKGLPFGWIGDMLIAASLLAGRSLYDHVRAVARALHQEGPDGGRAAVARIVGRDVRTLDETGICRAAIESLAENFSDGVIAPALAYLAFGLPGIVVYKAVNTADSMIGHRDDRYRHFGWAAARLDDGLNLLPARLTALLIAVAAGRRCPQALAAAWRYAGAHRSPNAGWPEAAIAGALDLRLGGPRAYGDMAVAGAWLGDGRAAATPDDIDRALGLYRRAMLLFAAMVAGVLLAA</sequence>
<evidence type="ECO:0000313" key="10">
    <source>
        <dbReference type="EMBL" id="RMB08727.1"/>
    </source>
</evidence>
<keyword evidence="5 9" id="KW-0169">Cobalamin biosynthesis</keyword>
<evidence type="ECO:0000256" key="4">
    <source>
        <dbReference type="ARBA" id="ARBA00022475"/>
    </source>
</evidence>
<name>A0A3M0CIY1_9PROT</name>
<keyword evidence="6 9" id="KW-0812">Transmembrane</keyword>
<feature type="transmembrane region" description="Helical" evidence="9">
    <location>
        <begin position="304"/>
        <end position="322"/>
    </location>
</feature>
<feature type="transmembrane region" description="Helical" evidence="9">
    <location>
        <begin position="65"/>
        <end position="88"/>
    </location>
</feature>
<dbReference type="PANTHER" id="PTHR34308">
    <property type="entry name" value="COBALAMIN BIOSYNTHESIS PROTEIN CBIB"/>
    <property type="match status" value="1"/>
</dbReference>
<dbReference type="PANTHER" id="PTHR34308:SF1">
    <property type="entry name" value="COBALAMIN BIOSYNTHESIS PROTEIN CBIB"/>
    <property type="match status" value="1"/>
</dbReference>
<keyword evidence="8 9" id="KW-0472">Membrane</keyword>
<organism evidence="10 11">
    <name type="scientific">Eilatimonas milleporae</name>
    <dbReference type="NCBI Taxonomy" id="911205"/>
    <lineage>
        <taxon>Bacteria</taxon>
        <taxon>Pseudomonadati</taxon>
        <taxon>Pseudomonadota</taxon>
        <taxon>Alphaproteobacteria</taxon>
        <taxon>Kordiimonadales</taxon>
        <taxon>Kordiimonadaceae</taxon>
        <taxon>Eilatimonas</taxon>
    </lineage>
</organism>
<dbReference type="InterPro" id="IPR004485">
    <property type="entry name" value="Cobalamin_biosynth_CobD/CbiB"/>
</dbReference>
<evidence type="ECO:0000256" key="6">
    <source>
        <dbReference type="ARBA" id="ARBA00022692"/>
    </source>
</evidence>
<protein>
    <recommendedName>
        <fullName evidence="9">Cobalamin biosynthesis protein CobD</fullName>
    </recommendedName>
</protein>
<evidence type="ECO:0000256" key="2">
    <source>
        <dbReference type="ARBA" id="ARBA00004953"/>
    </source>
</evidence>
<comment type="caution">
    <text evidence="10">The sequence shown here is derived from an EMBL/GenBank/DDBJ whole genome shotgun (WGS) entry which is preliminary data.</text>
</comment>
<dbReference type="AlphaFoldDB" id="A0A3M0CIY1"/>
<keyword evidence="11" id="KW-1185">Reference proteome</keyword>
<comment type="subcellular location">
    <subcellularLocation>
        <location evidence="1 9">Cell membrane</location>
        <topology evidence="1 9">Multi-pass membrane protein</topology>
    </subcellularLocation>
</comment>
<gene>
    <name evidence="9" type="primary">cobD</name>
    <name evidence="10" type="ORF">BXY39_1366</name>
</gene>